<dbReference type="EMBL" id="JADKPN010000012">
    <property type="protein sequence ID" value="MBF4764973.1"/>
    <property type="molecule type" value="Genomic_DNA"/>
</dbReference>
<dbReference type="InterPro" id="IPR006076">
    <property type="entry name" value="FAD-dep_OxRdtase"/>
</dbReference>
<dbReference type="PANTHER" id="PTHR13847">
    <property type="entry name" value="SARCOSINE DEHYDROGENASE-RELATED"/>
    <property type="match status" value="1"/>
</dbReference>
<dbReference type="Proteomes" id="UP000640489">
    <property type="component" value="Unassembled WGS sequence"/>
</dbReference>
<comment type="caution">
    <text evidence="2">The sequence shown here is derived from an EMBL/GenBank/DDBJ whole genome shotgun (WGS) entry which is preliminary data.</text>
</comment>
<name>A0A930VEE1_9ACTN</name>
<organism evidence="2 3">
    <name type="scientific">Nocardioides islandensis</name>
    <dbReference type="NCBI Taxonomy" id="433663"/>
    <lineage>
        <taxon>Bacteria</taxon>
        <taxon>Bacillati</taxon>
        <taxon>Actinomycetota</taxon>
        <taxon>Actinomycetes</taxon>
        <taxon>Propionibacteriales</taxon>
        <taxon>Nocardioidaceae</taxon>
        <taxon>Nocardioides</taxon>
    </lineage>
</organism>
<protein>
    <submittedName>
        <fullName evidence="2">FAD-dependent oxidoreductase</fullName>
    </submittedName>
</protein>
<dbReference type="Gene3D" id="3.50.50.60">
    <property type="entry name" value="FAD/NAD(P)-binding domain"/>
    <property type="match status" value="1"/>
</dbReference>
<dbReference type="Pfam" id="PF01266">
    <property type="entry name" value="DAO"/>
    <property type="match status" value="1"/>
</dbReference>
<dbReference type="PANTHER" id="PTHR13847:SF281">
    <property type="entry name" value="FAD DEPENDENT OXIDOREDUCTASE DOMAIN-CONTAINING PROTEIN"/>
    <property type="match status" value="1"/>
</dbReference>
<accession>A0A930VEE1</accession>
<evidence type="ECO:0000259" key="1">
    <source>
        <dbReference type="Pfam" id="PF01266"/>
    </source>
</evidence>
<feature type="domain" description="FAD dependent oxidoreductase" evidence="1">
    <location>
        <begin position="34"/>
        <end position="385"/>
    </location>
</feature>
<reference evidence="2" key="1">
    <citation type="submission" date="2020-11" db="EMBL/GenBank/DDBJ databases">
        <title>Nocardioides sp. nov., isolated from Soil of Cynanchum wilfordii Hemsley rhizosphere.</title>
        <authorList>
            <person name="Lee J.-S."/>
            <person name="Suh M.K."/>
            <person name="Kim J.-S."/>
        </authorList>
    </citation>
    <scope>NUCLEOTIDE SEQUENCE</scope>
    <source>
        <strain evidence="2">KCTC 19275</strain>
    </source>
</reference>
<dbReference type="SUPFAM" id="SSF51905">
    <property type="entry name" value="FAD/NAD(P)-binding domain"/>
    <property type="match status" value="1"/>
</dbReference>
<dbReference type="RefSeq" id="WP_194708160.1">
    <property type="nucleotide sequence ID" value="NZ_JADKPN010000012.1"/>
</dbReference>
<keyword evidence="3" id="KW-1185">Reference proteome</keyword>
<proteinExistence type="predicted"/>
<dbReference type="Gene3D" id="3.30.9.10">
    <property type="entry name" value="D-Amino Acid Oxidase, subunit A, domain 2"/>
    <property type="match status" value="1"/>
</dbReference>
<sequence length="455" mass="50182">MHPSLAGAEPTSAWLDTPARPEARPALSADSTADLVVVGGGYSGLWTAVLAKERDPGREVVLLEGQRIGWAASGRNGGFCSASLTHGRDNGEQRFPREIDTLERMGLQNLAEIESSVGRYGIDCAWELTGSLSVATEPHQVAWLRDADEGTYLDRDAVRAEVASPTYLAGLWTRDDNALVDPARLAWGLADAAERLGVRIHEHTEVTALEKDGVGMRVRTAGGASVRTARVALGTNAFPALVKRVRWHTVPVYDYALMTEPLSAEQLDSIGWRHRQGIDDCGNQFHYYRLTADNRILWGGYDAIYHFARKIDDHLDQRPKTFDLLARQFFETFPQLEGLRFSHQWGGAIDTCTRFFAFFGTAYAGRAAYALGYTGLGVGATRFGANVMLDLLDGRQTERTSLEMVRSKPLPFPPEPFAYAGVQLTRWSLAAADRHGGRRNLWLRTLDRAGLGFDS</sequence>
<evidence type="ECO:0000313" key="2">
    <source>
        <dbReference type="EMBL" id="MBF4764973.1"/>
    </source>
</evidence>
<dbReference type="AlphaFoldDB" id="A0A930VEE1"/>
<evidence type="ECO:0000313" key="3">
    <source>
        <dbReference type="Proteomes" id="UP000640489"/>
    </source>
</evidence>
<dbReference type="GO" id="GO:0005737">
    <property type="term" value="C:cytoplasm"/>
    <property type="evidence" value="ECO:0007669"/>
    <property type="project" value="TreeGrafter"/>
</dbReference>
<gene>
    <name evidence="2" type="ORF">ISU07_17715</name>
</gene>
<dbReference type="InterPro" id="IPR036188">
    <property type="entry name" value="FAD/NAD-bd_sf"/>
</dbReference>